<dbReference type="Proteomes" id="UP000295344">
    <property type="component" value="Unassembled WGS sequence"/>
</dbReference>
<dbReference type="NCBIfam" id="TIGR00125">
    <property type="entry name" value="cyt_tran_rel"/>
    <property type="match status" value="1"/>
</dbReference>
<dbReference type="RefSeq" id="WP_133766345.1">
    <property type="nucleotide sequence ID" value="NZ_BAAARP010000002.1"/>
</dbReference>
<evidence type="ECO:0000313" key="1">
    <source>
        <dbReference type="EMBL" id="TDS77254.1"/>
    </source>
</evidence>
<keyword evidence="1" id="KW-0808">Transferase</keyword>
<dbReference type="OrthoDB" id="3249147at2"/>
<dbReference type="PANTHER" id="PTHR37512">
    <property type="entry name" value="TRIFUNCTIONAL NAD BIOSYNTHESIS/REGULATOR PROTEIN NADR"/>
    <property type="match status" value="1"/>
</dbReference>
<dbReference type="Gene3D" id="3.40.50.620">
    <property type="entry name" value="HUPs"/>
    <property type="match status" value="1"/>
</dbReference>
<accession>A0A4V3EAT6</accession>
<proteinExistence type="predicted"/>
<evidence type="ECO:0000313" key="2">
    <source>
        <dbReference type="Proteomes" id="UP000295344"/>
    </source>
</evidence>
<dbReference type="InterPro" id="IPR052735">
    <property type="entry name" value="NAD_biosynth-regulator"/>
</dbReference>
<keyword evidence="2" id="KW-1185">Reference proteome</keyword>
<dbReference type="PANTHER" id="PTHR37512:SF1">
    <property type="entry name" value="NADR_TTD14 AAA DOMAIN-CONTAINING PROTEIN"/>
    <property type="match status" value="1"/>
</dbReference>
<organism evidence="1 2">
    <name type="scientific">Amnibacterium kyonggiense</name>
    <dbReference type="NCBI Taxonomy" id="595671"/>
    <lineage>
        <taxon>Bacteria</taxon>
        <taxon>Bacillati</taxon>
        <taxon>Actinomycetota</taxon>
        <taxon>Actinomycetes</taxon>
        <taxon>Micrococcales</taxon>
        <taxon>Microbacteriaceae</taxon>
        <taxon>Amnibacterium</taxon>
    </lineage>
</organism>
<dbReference type="EMBL" id="SOAM01000002">
    <property type="protein sequence ID" value="TDS77254.1"/>
    <property type="molecule type" value="Genomic_DNA"/>
</dbReference>
<gene>
    <name evidence="1" type="ORF">CLV52_2195</name>
</gene>
<dbReference type="SUPFAM" id="SSF52374">
    <property type="entry name" value="Nucleotidylyl transferase"/>
    <property type="match status" value="1"/>
</dbReference>
<name>A0A4V3EAT6_9MICO</name>
<dbReference type="AlphaFoldDB" id="A0A4V3EAT6"/>
<comment type="caution">
    <text evidence="1">The sequence shown here is derived from an EMBL/GenBank/DDBJ whole genome shotgun (WGS) entry which is preliminary data.</text>
</comment>
<protein>
    <submittedName>
        <fullName evidence="1">Cytidyltransferase-like protein</fullName>
    </submittedName>
</protein>
<dbReference type="InterPro" id="IPR004821">
    <property type="entry name" value="Cyt_trans-like"/>
</dbReference>
<sequence>MSKPFRHGLALGKFYPLHAGYSNLIRKALRQCDEVTVQLLVNSAETNPLKTRLTWLQQEHPNANIVAGVDDSEVDFDSPTAWDEHMRAIERLLPKPIDAAFTSNECSAELVRRLGALWVQVDPG</sequence>
<dbReference type="InterPro" id="IPR014729">
    <property type="entry name" value="Rossmann-like_a/b/a_fold"/>
</dbReference>
<dbReference type="GO" id="GO:0016740">
    <property type="term" value="F:transferase activity"/>
    <property type="evidence" value="ECO:0007669"/>
    <property type="project" value="UniProtKB-KW"/>
</dbReference>
<reference evidence="1 2" key="1">
    <citation type="submission" date="2019-03" db="EMBL/GenBank/DDBJ databases">
        <title>Genomic Encyclopedia of Archaeal and Bacterial Type Strains, Phase II (KMG-II): from individual species to whole genera.</title>
        <authorList>
            <person name="Goeker M."/>
        </authorList>
    </citation>
    <scope>NUCLEOTIDE SEQUENCE [LARGE SCALE GENOMIC DNA]</scope>
    <source>
        <strain evidence="1 2">DSM 24782</strain>
    </source>
</reference>